<dbReference type="Proteomes" id="UP000279833">
    <property type="component" value="Unassembled WGS sequence"/>
</dbReference>
<organism evidence="3">
    <name type="scientific">Schistosoma curassoni</name>
    <dbReference type="NCBI Taxonomy" id="6186"/>
    <lineage>
        <taxon>Eukaryota</taxon>
        <taxon>Metazoa</taxon>
        <taxon>Spiralia</taxon>
        <taxon>Lophotrochozoa</taxon>
        <taxon>Platyhelminthes</taxon>
        <taxon>Trematoda</taxon>
        <taxon>Digenea</taxon>
        <taxon>Strigeidida</taxon>
        <taxon>Schistosomatoidea</taxon>
        <taxon>Schistosomatidae</taxon>
        <taxon>Schistosoma</taxon>
    </lineage>
</organism>
<sequence length="126" mass="15034">MLHIINRPDDLVNTIRHLAELTTIMIQQKMDLLKQIKMNEMEHQEELLKTKALIQNEWKMMMDDKIAKLNYENADKIQKAVEEVARVESLRQEQLLSVKATIIEELENKLRETRQVNQCSMMKHFM</sequence>
<evidence type="ECO:0000313" key="3">
    <source>
        <dbReference type="WBParaSite" id="SCUD_0000418201-mRNA-1"/>
    </source>
</evidence>
<accession>A0A183JN96</accession>
<dbReference type="EMBL" id="UZAK01005285">
    <property type="protein sequence ID" value="VDO87124.1"/>
    <property type="molecule type" value="Genomic_DNA"/>
</dbReference>
<dbReference type="AlphaFoldDB" id="A0A183JN96"/>
<dbReference type="WBParaSite" id="SCUD_0000418201-mRNA-1">
    <property type="protein sequence ID" value="SCUD_0000418201-mRNA-1"/>
    <property type="gene ID" value="SCUD_0000418201"/>
</dbReference>
<protein>
    <submittedName>
        <fullName evidence="3">Centrosomal protein of 70 kDa</fullName>
    </submittedName>
</protein>
<name>A0A183JN96_9TREM</name>
<reference evidence="3" key="1">
    <citation type="submission" date="2016-06" db="UniProtKB">
        <authorList>
            <consortium name="WormBaseParasite"/>
        </authorList>
    </citation>
    <scope>IDENTIFICATION</scope>
</reference>
<gene>
    <name evidence="1" type="ORF">SCUD_LOCUS4182</name>
</gene>
<proteinExistence type="predicted"/>
<evidence type="ECO:0000313" key="2">
    <source>
        <dbReference type="Proteomes" id="UP000279833"/>
    </source>
</evidence>
<dbReference type="STRING" id="6186.A0A183JN96"/>
<keyword evidence="2" id="KW-1185">Reference proteome</keyword>
<evidence type="ECO:0000313" key="1">
    <source>
        <dbReference type="EMBL" id="VDO87124.1"/>
    </source>
</evidence>
<reference evidence="1 2" key="2">
    <citation type="submission" date="2018-11" db="EMBL/GenBank/DDBJ databases">
        <authorList>
            <consortium name="Pathogen Informatics"/>
        </authorList>
    </citation>
    <scope>NUCLEOTIDE SEQUENCE [LARGE SCALE GENOMIC DNA]</scope>
    <source>
        <strain evidence="1">Dakar</strain>
        <strain evidence="2">Dakar, Senegal</strain>
    </source>
</reference>